<keyword evidence="2" id="KW-1185">Reference proteome</keyword>
<sequence length="175" mass="20502">MTQIISKENRLNELLNFGFPKEFIENIGKIPEIAYRVEDVEGAYFYLPTILSYTILNGKSILPIYGSGESFWVLIDDNESQKIIKFELECDQIYTDYGDNWELLLMDIMIEYFDDHIDDEIGIEKFQSVANKIGFNKSEALFGLRNLSIDEYNEKPEDMEQWRNEIAKELKILTS</sequence>
<proteinExistence type="predicted"/>
<dbReference type="Proteomes" id="UP000184028">
    <property type="component" value="Unassembled WGS sequence"/>
</dbReference>
<dbReference type="EMBL" id="FRBT01000002">
    <property type="protein sequence ID" value="SHL73557.1"/>
    <property type="molecule type" value="Genomic_DNA"/>
</dbReference>
<dbReference type="AlphaFoldDB" id="A0A1M7D2E8"/>
<organism evidence="1 2">
    <name type="scientific">Flavobacterium chilense</name>
    <dbReference type="NCBI Taxonomy" id="946677"/>
    <lineage>
        <taxon>Bacteria</taxon>
        <taxon>Pseudomonadati</taxon>
        <taxon>Bacteroidota</taxon>
        <taxon>Flavobacteriia</taxon>
        <taxon>Flavobacteriales</taxon>
        <taxon>Flavobacteriaceae</taxon>
        <taxon>Flavobacterium</taxon>
    </lineage>
</organism>
<accession>A0A1M7D2E8</accession>
<reference evidence="2" key="1">
    <citation type="submission" date="2016-11" db="EMBL/GenBank/DDBJ databases">
        <authorList>
            <person name="Varghese N."/>
            <person name="Submissions S."/>
        </authorList>
    </citation>
    <scope>NUCLEOTIDE SEQUENCE [LARGE SCALE GENOMIC DNA]</scope>
    <source>
        <strain evidence="2">DSM 24724</strain>
    </source>
</reference>
<dbReference type="STRING" id="946677.SAMN05444484_102395"/>
<protein>
    <submittedName>
        <fullName evidence="1">Uncharacterized protein</fullName>
    </submittedName>
</protein>
<dbReference type="OrthoDB" id="1161036at2"/>
<evidence type="ECO:0000313" key="1">
    <source>
        <dbReference type="EMBL" id="SHL73557.1"/>
    </source>
</evidence>
<gene>
    <name evidence="1" type="ORF">SAMN05444484_102395</name>
</gene>
<evidence type="ECO:0000313" key="2">
    <source>
        <dbReference type="Proteomes" id="UP000184028"/>
    </source>
</evidence>
<dbReference type="RefSeq" id="WP_068841865.1">
    <property type="nucleotide sequence ID" value="NZ_FRBT01000002.1"/>
</dbReference>
<name>A0A1M7D2E8_9FLAO</name>